<dbReference type="OrthoDB" id="686784at2759"/>
<keyword evidence="6" id="KW-1185">Reference proteome</keyword>
<evidence type="ECO:0000313" key="5">
    <source>
        <dbReference type="EMBL" id="GFZ10167.1"/>
    </source>
</evidence>
<organism evidence="5 6">
    <name type="scientific">Actinidia rufa</name>
    <dbReference type="NCBI Taxonomy" id="165716"/>
    <lineage>
        <taxon>Eukaryota</taxon>
        <taxon>Viridiplantae</taxon>
        <taxon>Streptophyta</taxon>
        <taxon>Embryophyta</taxon>
        <taxon>Tracheophyta</taxon>
        <taxon>Spermatophyta</taxon>
        <taxon>Magnoliopsida</taxon>
        <taxon>eudicotyledons</taxon>
        <taxon>Gunneridae</taxon>
        <taxon>Pentapetalae</taxon>
        <taxon>asterids</taxon>
        <taxon>Ericales</taxon>
        <taxon>Actinidiaceae</taxon>
        <taxon>Actinidia</taxon>
    </lineage>
</organism>
<dbReference type="EMBL" id="BJWL01000021">
    <property type="protein sequence ID" value="GFZ10167.1"/>
    <property type="molecule type" value="Genomic_DNA"/>
</dbReference>
<dbReference type="InterPro" id="IPR039777">
    <property type="entry name" value="IFRD"/>
</dbReference>
<dbReference type="InterPro" id="IPR006921">
    <property type="entry name" value="Interferon-rel_develop_reg_C"/>
</dbReference>
<dbReference type="PANTHER" id="PTHR12354:SF1">
    <property type="entry name" value="INTERFERON-RELATED DEVELOPMENTAL REGULATOR 1"/>
    <property type="match status" value="1"/>
</dbReference>
<dbReference type="InterPro" id="IPR016024">
    <property type="entry name" value="ARM-type_fold"/>
</dbReference>
<accession>A0A7J0GH79</accession>
<dbReference type="SUPFAM" id="SSF48371">
    <property type="entry name" value="ARM repeat"/>
    <property type="match status" value="1"/>
</dbReference>
<evidence type="ECO:0000259" key="3">
    <source>
        <dbReference type="Pfam" id="PF04836"/>
    </source>
</evidence>
<dbReference type="Pfam" id="PF04836">
    <property type="entry name" value="IFRD_C"/>
    <property type="match status" value="1"/>
</dbReference>
<evidence type="ECO:0000313" key="6">
    <source>
        <dbReference type="Proteomes" id="UP000585474"/>
    </source>
</evidence>
<evidence type="ECO:0000256" key="1">
    <source>
        <dbReference type="ARBA" id="ARBA00008828"/>
    </source>
</evidence>
<reference evidence="5 6" key="1">
    <citation type="submission" date="2019-07" db="EMBL/GenBank/DDBJ databases">
        <title>De Novo Assembly of kiwifruit Actinidia rufa.</title>
        <authorList>
            <person name="Sugita-Konishi S."/>
            <person name="Sato K."/>
            <person name="Mori E."/>
            <person name="Abe Y."/>
            <person name="Kisaki G."/>
            <person name="Hamano K."/>
            <person name="Suezawa K."/>
            <person name="Otani M."/>
            <person name="Fukuda T."/>
            <person name="Manabe T."/>
            <person name="Gomi K."/>
            <person name="Tabuchi M."/>
            <person name="Akimitsu K."/>
            <person name="Kataoka I."/>
        </authorList>
    </citation>
    <scope>NUCLEOTIDE SEQUENCE [LARGE SCALE GENOMIC DNA]</scope>
    <source>
        <strain evidence="6">cv. Fuchu</strain>
    </source>
</reference>
<dbReference type="InterPro" id="IPR007701">
    <property type="entry name" value="Interferon-rel_develop_reg_N"/>
</dbReference>
<feature type="domain" description="Interferon-related developmental regulator C-terminal" evidence="3">
    <location>
        <begin position="325"/>
        <end position="354"/>
    </location>
</feature>
<evidence type="ECO:0000256" key="2">
    <source>
        <dbReference type="SAM" id="MobiDB-lite"/>
    </source>
</evidence>
<feature type="compositionally biased region" description="Low complexity" evidence="2">
    <location>
        <begin position="21"/>
        <end position="31"/>
    </location>
</feature>
<feature type="region of interest" description="Disordered" evidence="2">
    <location>
        <begin position="1"/>
        <end position="31"/>
    </location>
</feature>
<protein>
    <submittedName>
        <fullName evidence="5">Interferon-related developmental regulator family protein</fullName>
    </submittedName>
</protein>
<comment type="similarity">
    <text evidence="1">Belongs to the IFRD family.</text>
</comment>
<gene>
    <name evidence="5" type="ORF">Acr_21g0007660</name>
</gene>
<proteinExistence type="inferred from homology"/>
<dbReference type="AlphaFoldDB" id="A0A7J0GH79"/>
<dbReference type="Pfam" id="PF05004">
    <property type="entry name" value="IFRD"/>
    <property type="match status" value="1"/>
</dbReference>
<feature type="domain" description="Interferon-related developmental regulator N-terminal" evidence="4">
    <location>
        <begin position="51"/>
        <end position="297"/>
    </location>
</feature>
<name>A0A7J0GH79_9ERIC</name>
<dbReference type="PANTHER" id="PTHR12354">
    <property type="entry name" value="INTERFERON-RELATED DEVELOPMENTAL REGULATOR"/>
    <property type="match status" value="1"/>
</dbReference>
<sequence>MGKRSSQRRNSAMLDSDDSDSVSSSSTVRSDNVMVSGEEVQLDKESLLDQYLDALYEKRFATLLHQCLNCIKRGSAKEICLASHTIGLLSLTTGPGEKAQEILEESVTPISQALKSGSETSKTSSLLECLAIITFIGGNEPEETEKSMQMMWQVVHPKLGSNVVATKPSPDVITAMVSAWSFLLTTVDGWSLDPKNCQESISYFSTLLDKDDRSVRIAAGEALALIFEMGNLEKFSGEAKVSSDSSISRELAHIQGLRAKILNQVRNLSTEAGGKGSAKKDLNSQRNSFRDILEFLEYGYPPETSMKIGGESLNTTSWSQLIQENEFLHEVFGFTPKRKQLPGDEHRMSISDKVSSYHILSNHFSCVAKFCTIDHSINHHKQFGPHGNCYGRWDRVHSFVGRLVGLVHGLPLCLREPAYKLNCSTTLIIGFACT</sequence>
<comment type="caution">
    <text evidence="5">The sequence shown here is derived from an EMBL/GenBank/DDBJ whole genome shotgun (WGS) entry which is preliminary data.</text>
</comment>
<evidence type="ECO:0000259" key="4">
    <source>
        <dbReference type="Pfam" id="PF05004"/>
    </source>
</evidence>
<dbReference type="Proteomes" id="UP000585474">
    <property type="component" value="Unassembled WGS sequence"/>
</dbReference>